<evidence type="ECO:0000313" key="3">
    <source>
        <dbReference type="Proteomes" id="UP000245845"/>
    </source>
</evidence>
<dbReference type="OrthoDB" id="2050439at2"/>
<gene>
    <name evidence="2" type="ORF">A8806_109119</name>
</gene>
<feature type="signal peptide" evidence="1">
    <location>
        <begin position="1"/>
        <end position="28"/>
    </location>
</feature>
<accession>A0A2Y9BFF5</accession>
<comment type="caution">
    <text evidence="2">The sequence shown here is derived from an EMBL/GenBank/DDBJ whole genome shotgun (WGS) entry which is preliminary data.</text>
</comment>
<evidence type="ECO:0000256" key="1">
    <source>
        <dbReference type="SAM" id="SignalP"/>
    </source>
</evidence>
<dbReference type="RefSeq" id="WP_109732046.1">
    <property type="nucleotide sequence ID" value="NZ_BAAACK010000009.1"/>
</dbReference>
<protein>
    <submittedName>
        <fullName evidence="2">Uncharacterized protein</fullName>
    </submittedName>
</protein>
<keyword evidence="3" id="KW-1185">Reference proteome</keyword>
<feature type="chain" id="PRO_5043162148" evidence="1">
    <location>
        <begin position="29"/>
        <end position="268"/>
    </location>
</feature>
<dbReference type="InterPro" id="IPR047676">
    <property type="entry name" value="FxLYD_dom"/>
</dbReference>
<dbReference type="PROSITE" id="PS51257">
    <property type="entry name" value="PROKAR_LIPOPROTEIN"/>
    <property type="match status" value="1"/>
</dbReference>
<dbReference type="AlphaFoldDB" id="A0A2Y9BFF5"/>
<dbReference type="NCBIfam" id="NF038353">
    <property type="entry name" value="FxLYD_dom"/>
    <property type="match status" value="1"/>
</dbReference>
<reference evidence="2 3" key="1">
    <citation type="submission" date="2018-05" db="EMBL/GenBank/DDBJ databases">
        <title>The Hungate 1000. A catalogue of reference genomes from the rumen microbiome.</title>
        <authorList>
            <person name="Kelly W."/>
        </authorList>
    </citation>
    <scope>NUCLEOTIDE SEQUENCE [LARGE SCALE GENOMIC DNA]</scope>
    <source>
        <strain evidence="2 3">NLAE-zl-C242</strain>
    </source>
</reference>
<keyword evidence="1" id="KW-0732">Signal</keyword>
<organism evidence="2 3">
    <name type="scientific">Faecalicatena orotica</name>
    <dbReference type="NCBI Taxonomy" id="1544"/>
    <lineage>
        <taxon>Bacteria</taxon>
        <taxon>Bacillati</taxon>
        <taxon>Bacillota</taxon>
        <taxon>Clostridia</taxon>
        <taxon>Lachnospirales</taxon>
        <taxon>Lachnospiraceae</taxon>
        <taxon>Faecalicatena</taxon>
    </lineage>
</organism>
<evidence type="ECO:0000313" key="2">
    <source>
        <dbReference type="EMBL" id="PWJ28239.1"/>
    </source>
</evidence>
<dbReference type="EMBL" id="QGDL01000009">
    <property type="protein sequence ID" value="PWJ28239.1"/>
    <property type="molecule type" value="Genomic_DNA"/>
</dbReference>
<sequence>MKKVLSLLLVICLSIGMMVGCSTKDADAPEEIKYADEDFMVDLSKALETRWAMNEQDQNSYEEGTDKQKELFSKWTKAELDILQKYEDEKFENSKLKELAIQYINCLKDQEEALKYVTVDYAKFSELWQTAYDSRTQLIAQFKEDYDLKVSEKYQSTLDDLLTNAQLVTEDQTEKSTVEEFIKGIQFTTESDEFGLKTCSAVVENTTGLGFKSLSLTINLLDADGVIIETTYSHVENFAPGSKAKFEFMTDKEFTSTDVNAQFYELDK</sequence>
<proteinExistence type="predicted"/>
<name>A0A2Y9BFF5_9FIRM</name>
<dbReference type="Proteomes" id="UP000245845">
    <property type="component" value="Unassembled WGS sequence"/>
</dbReference>